<dbReference type="InterPro" id="IPR001647">
    <property type="entry name" value="HTH_TetR"/>
</dbReference>
<proteinExistence type="predicted"/>
<evidence type="ECO:0000313" key="7">
    <source>
        <dbReference type="Proteomes" id="UP001556118"/>
    </source>
</evidence>
<dbReference type="InterPro" id="IPR009057">
    <property type="entry name" value="Homeodomain-like_sf"/>
</dbReference>
<keyword evidence="2 4" id="KW-0238">DNA-binding</keyword>
<feature type="domain" description="HTH tetR-type" evidence="5">
    <location>
        <begin position="13"/>
        <end position="73"/>
    </location>
</feature>
<dbReference type="Gene3D" id="1.10.357.10">
    <property type="entry name" value="Tetracycline Repressor, domain 2"/>
    <property type="match status" value="1"/>
</dbReference>
<evidence type="ECO:0000256" key="1">
    <source>
        <dbReference type="ARBA" id="ARBA00023015"/>
    </source>
</evidence>
<evidence type="ECO:0000256" key="4">
    <source>
        <dbReference type="PROSITE-ProRule" id="PRU00335"/>
    </source>
</evidence>
<evidence type="ECO:0000259" key="5">
    <source>
        <dbReference type="PROSITE" id="PS50977"/>
    </source>
</evidence>
<dbReference type="EMBL" id="JBFNXR010000033">
    <property type="protein sequence ID" value="MEW9855499.1"/>
    <property type="molecule type" value="Genomic_DNA"/>
</dbReference>
<dbReference type="PANTHER" id="PTHR30055">
    <property type="entry name" value="HTH-TYPE TRANSCRIPTIONAL REGULATOR RUTR"/>
    <property type="match status" value="1"/>
</dbReference>
<organism evidence="6 7">
    <name type="scientific">Novosphingobium rhizovicinum</name>
    <dbReference type="NCBI Taxonomy" id="3228928"/>
    <lineage>
        <taxon>Bacteria</taxon>
        <taxon>Pseudomonadati</taxon>
        <taxon>Pseudomonadota</taxon>
        <taxon>Alphaproteobacteria</taxon>
        <taxon>Sphingomonadales</taxon>
        <taxon>Sphingomonadaceae</taxon>
        <taxon>Novosphingobium</taxon>
    </lineage>
</organism>
<protein>
    <submittedName>
        <fullName evidence="6">TetR/AcrR family transcriptional regulator</fullName>
    </submittedName>
</protein>
<gene>
    <name evidence="6" type="ORF">ABUH87_10010</name>
</gene>
<name>A0ABV3RBP4_9SPHN</name>
<keyword evidence="3" id="KW-0804">Transcription</keyword>
<feature type="DNA-binding region" description="H-T-H motif" evidence="4">
    <location>
        <begin position="36"/>
        <end position="55"/>
    </location>
</feature>
<dbReference type="InterPro" id="IPR050109">
    <property type="entry name" value="HTH-type_TetR-like_transc_reg"/>
</dbReference>
<dbReference type="Pfam" id="PF00440">
    <property type="entry name" value="TetR_N"/>
    <property type="match status" value="1"/>
</dbReference>
<accession>A0ABV3RBP4</accession>
<sequence>MAGAVRRIGAETSATRAIIVEAAESLIREEGYAAVSTRRIAARAGLKPSLVHYYFPTTDDLLIEVSRRGAEESDRMIEEALASENPLEALWRFFVDTSRTAMALEFMAMANHRDALRVQMAEHSEAMRRRQVEIIRHALGDRLLGPDGCPPAGLSVVLAGVGRAIVMEENLGVRIGHDEAMAFVLDWLQRLTGNGTRPEGPADNPGD</sequence>
<keyword evidence="7" id="KW-1185">Reference proteome</keyword>
<evidence type="ECO:0000256" key="2">
    <source>
        <dbReference type="ARBA" id="ARBA00023125"/>
    </source>
</evidence>
<comment type="caution">
    <text evidence="6">The sequence shown here is derived from an EMBL/GenBank/DDBJ whole genome shotgun (WGS) entry which is preliminary data.</text>
</comment>
<dbReference type="PANTHER" id="PTHR30055:SF234">
    <property type="entry name" value="HTH-TYPE TRANSCRIPTIONAL REGULATOR BETI"/>
    <property type="match status" value="1"/>
</dbReference>
<dbReference type="PROSITE" id="PS50977">
    <property type="entry name" value="HTH_TETR_2"/>
    <property type="match status" value="1"/>
</dbReference>
<dbReference type="RefSeq" id="WP_367773127.1">
    <property type="nucleotide sequence ID" value="NZ_JBFNXR010000033.1"/>
</dbReference>
<dbReference type="PRINTS" id="PR00455">
    <property type="entry name" value="HTHTETR"/>
</dbReference>
<dbReference type="SUPFAM" id="SSF46689">
    <property type="entry name" value="Homeodomain-like"/>
    <property type="match status" value="1"/>
</dbReference>
<dbReference type="Proteomes" id="UP001556118">
    <property type="component" value="Unassembled WGS sequence"/>
</dbReference>
<evidence type="ECO:0000313" key="6">
    <source>
        <dbReference type="EMBL" id="MEW9855499.1"/>
    </source>
</evidence>
<reference evidence="6 7" key="1">
    <citation type="submission" date="2024-06" db="EMBL/GenBank/DDBJ databases">
        <title>Novosphingobium rhizovicinus M1R2S20.</title>
        <authorList>
            <person name="Sun J.-Q."/>
        </authorList>
    </citation>
    <scope>NUCLEOTIDE SEQUENCE [LARGE SCALE GENOMIC DNA]</scope>
    <source>
        <strain evidence="6 7">M1R2S20</strain>
    </source>
</reference>
<keyword evidence="1" id="KW-0805">Transcription regulation</keyword>
<evidence type="ECO:0000256" key="3">
    <source>
        <dbReference type="ARBA" id="ARBA00023163"/>
    </source>
</evidence>